<gene>
    <name evidence="2" type="ORF">E3N88_05385</name>
</gene>
<accession>A0A5N6PNS9</accession>
<dbReference type="Proteomes" id="UP000326396">
    <property type="component" value="Linkage Group LG11"/>
</dbReference>
<name>A0A5N6PNS9_9ASTR</name>
<dbReference type="AlphaFoldDB" id="A0A5N6PNS9"/>
<reference evidence="2 3" key="1">
    <citation type="submission" date="2019-05" db="EMBL/GenBank/DDBJ databases">
        <title>Mikania micrantha, genome provides insights into the molecular mechanism of rapid growth.</title>
        <authorList>
            <person name="Liu B."/>
        </authorList>
    </citation>
    <scope>NUCLEOTIDE SEQUENCE [LARGE SCALE GENOMIC DNA]</scope>
    <source>
        <strain evidence="2">NLD-2019</strain>
        <tissue evidence="2">Leaf</tissue>
    </source>
</reference>
<dbReference type="EMBL" id="SZYD01000003">
    <property type="protein sequence ID" value="KAD6794489.1"/>
    <property type="molecule type" value="Genomic_DNA"/>
</dbReference>
<sequence length="360" mass="42062">MGVGYGPAVTYAGLFRSRQKLAGISYAGGEGTNGRDAIERNRPPVHHKWVSGALSTHDKKLRIQFYNKKMYDQTDKREAFICERKQPKWNEMLAELFEPGKGSTMERDHLKMPARVLLLFMVRNVMPRRGDKRKVRLWDIPILYCLIKEDISPFTCRNLSRFGFGFKRTERYLKLKHEVTKKKWKMLRPDARPLAPGEQDEASSGDALKIIHTPMVGGFLEKRQYVEQARPEGFEQQRRDTRSVYDRNEHEHKVHAYNEQIEINQRFLDDRQQRMHAMWRQGEEVVFHPPYVDYSSLPPFDGSASYPVPSVHHSQWVDPYQQQAQSQQGQDTSSSTRTFNFSGWMDTMKGLFGDQQPPCY</sequence>
<comment type="caution">
    <text evidence="2">The sequence shown here is derived from an EMBL/GenBank/DDBJ whole genome shotgun (WGS) entry which is preliminary data.</text>
</comment>
<keyword evidence="3" id="KW-1185">Reference proteome</keyword>
<proteinExistence type="predicted"/>
<evidence type="ECO:0000313" key="2">
    <source>
        <dbReference type="EMBL" id="KAD6794489.1"/>
    </source>
</evidence>
<evidence type="ECO:0000256" key="1">
    <source>
        <dbReference type="SAM" id="MobiDB-lite"/>
    </source>
</evidence>
<feature type="compositionally biased region" description="Low complexity" evidence="1">
    <location>
        <begin position="321"/>
        <end position="335"/>
    </location>
</feature>
<protein>
    <submittedName>
        <fullName evidence="2">Uncharacterized protein</fullName>
    </submittedName>
</protein>
<evidence type="ECO:0000313" key="3">
    <source>
        <dbReference type="Proteomes" id="UP000326396"/>
    </source>
</evidence>
<feature type="region of interest" description="Disordered" evidence="1">
    <location>
        <begin position="318"/>
        <end position="339"/>
    </location>
</feature>
<organism evidence="2 3">
    <name type="scientific">Mikania micrantha</name>
    <name type="common">bitter vine</name>
    <dbReference type="NCBI Taxonomy" id="192012"/>
    <lineage>
        <taxon>Eukaryota</taxon>
        <taxon>Viridiplantae</taxon>
        <taxon>Streptophyta</taxon>
        <taxon>Embryophyta</taxon>
        <taxon>Tracheophyta</taxon>
        <taxon>Spermatophyta</taxon>
        <taxon>Magnoliopsida</taxon>
        <taxon>eudicotyledons</taxon>
        <taxon>Gunneridae</taxon>
        <taxon>Pentapetalae</taxon>
        <taxon>asterids</taxon>
        <taxon>campanulids</taxon>
        <taxon>Asterales</taxon>
        <taxon>Asteraceae</taxon>
        <taxon>Asteroideae</taxon>
        <taxon>Heliantheae alliance</taxon>
        <taxon>Eupatorieae</taxon>
        <taxon>Mikania</taxon>
    </lineage>
</organism>